<evidence type="ECO:0000259" key="1">
    <source>
        <dbReference type="Pfam" id="PF22768"/>
    </source>
</evidence>
<dbReference type="RefSeq" id="WP_213165283.1">
    <property type="nucleotide sequence ID" value="NZ_CP058559.1"/>
</dbReference>
<dbReference type="Pfam" id="PF22768">
    <property type="entry name" value="SPP1_Dit"/>
    <property type="match status" value="1"/>
</dbReference>
<reference evidence="2 3" key="1">
    <citation type="submission" date="2020-07" db="EMBL/GenBank/DDBJ databases">
        <title>Alkalicella. sp. LB2 genome.</title>
        <authorList>
            <person name="Postec A."/>
            <person name="Quemeneur M."/>
        </authorList>
    </citation>
    <scope>NUCLEOTIDE SEQUENCE [LARGE SCALE GENOMIC DNA]</scope>
    <source>
        <strain evidence="2 3">LB2</strain>
    </source>
</reference>
<dbReference type="Gene3D" id="2.60.120.860">
    <property type="match status" value="1"/>
</dbReference>
<evidence type="ECO:0000313" key="2">
    <source>
        <dbReference type="EMBL" id="QNO14919.1"/>
    </source>
</evidence>
<feature type="domain" description="Siphovirus-type tail component C-terminal" evidence="1">
    <location>
        <begin position="140"/>
        <end position="231"/>
    </location>
</feature>
<dbReference type="EMBL" id="CP058559">
    <property type="protein sequence ID" value="QNO14919.1"/>
    <property type="molecule type" value="Genomic_DNA"/>
</dbReference>
<protein>
    <submittedName>
        <fullName evidence="2">Phage tail family protein</fullName>
    </submittedName>
</protein>
<dbReference type="InterPro" id="IPR054738">
    <property type="entry name" value="Siphovirus-type_tail_C"/>
</dbReference>
<dbReference type="AlphaFoldDB" id="A0A7G9W8A7"/>
<sequence length="232" mass="26333">MRINDIEVSYFNFKYLKRFIDPARVYTYGSDWLKNSLNPIIGEKRIRYVPIATDLLFVGPAQEFETNSSELIHFIGDECTLKFNDMEFFYDAEYIEANITKSVAQKAKQLTLSFNAYSKYKEEVIEIANRVSSKTLNVPGTIKTPAIVEITPSINLAAITITGFGESFTINNLTAGNKITVDGQQCTVLQNGQNKFLDYEGWGFPKLKPGINNVSFSTSNTDITIKYKPRWK</sequence>
<name>A0A7G9W8A7_ALKCA</name>
<dbReference type="Proteomes" id="UP000516160">
    <property type="component" value="Chromosome"/>
</dbReference>
<evidence type="ECO:0000313" key="3">
    <source>
        <dbReference type="Proteomes" id="UP000516160"/>
    </source>
</evidence>
<keyword evidence="3" id="KW-1185">Reference proteome</keyword>
<dbReference type="KEGG" id="acae:HYG86_09105"/>
<accession>A0A7G9W8A7</accession>
<gene>
    <name evidence="2" type="ORF">HYG86_09105</name>
</gene>
<proteinExistence type="predicted"/>
<organism evidence="2 3">
    <name type="scientific">Alkalicella caledoniensis</name>
    <dbReference type="NCBI Taxonomy" id="2731377"/>
    <lineage>
        <taxon>Bacteria</taxon>
        <taxon>Bacillati</taxon>
        <taxon>Bacillota</taxon>
        <taxon>Clostridia</taxon>
        <taxon>Eubacteriales</taxon>
        <taxon>Proteinivoracaceae</taxon>
        <taxon>Alkalicella</taxon>
    </lineage>
</organism>